<evidence type="ECO:0000256" key="4">
    <source>
        <dbReference type="ARBA" id="ARBA00023015"/>
    </source>
</evidence>
<evidence type="ECO:0000256" key="2">
    <source>
        <dbReference type="ARBA" id="ARBA00022771"/>
    </source>
</evidence>
<dbReference type="Proteomes" id="UP000183971">
    <property type="component" value="Unassembled WGS sequence"/>
</dbReference>
<evidence type="ECO:0000256" key="6">
    <source>
        <dbReference type="PROSITE-ProRule" id="PRU00094"/>
    </source>
</evidence>
<dbReference type="AlphaFoldDB" id="A0A1L7VZ38"/>
<dbReference type="Pfam" id="PF00320">
    <property type="entry name" value="GATA"/>
    <property type="match status" value="1"/>
</dbReference>
<dbReference type="GO" id="GO:0043565">
    <property type="term" value="F:sequence-specific DNA binding"/>
    <property type="evidence" value="ECO:0007669"/>
    <property type="project" value="InterPro"/>
</dbReference>
<dbReference type="EMBL" id="FJOF01000009">
    <property type="protein sequence ID" value="CZR45700.1"/>
    <property type="molecule type" value="Genomic_DNA"/>
</dbReference>
<keyword evidence="1" id="KW-0479">Metal-binding</keyword>
<reference evidence="10" key="1">
    <citation type="journal article" date="2016" name="Genome Biol. Evol.">
        <title>Comparative 'omics' of the Fusarium fujikuroi species complex highlights differences in genetic potential and metabolite synthesis.</title>
        <authorList>
            <person name="Niehaus E.-M."/>
            <person name="Muensterkoetter M."/>
            <person name="Proctor R.H."/>
            <person name="Brown D.W."/>
            <person name="Sharon A."/>
            <person name="Idan Y."/>
            <person name="Oren-Young L."/>
            <person name="Sieber C.M."/>
            <person name="Novak O."/>
            <person name="Pencik A."/>
            <person name="Tarkowska D."/>
            <person name="Hromadova K."/>
            <person name="Freeman S."/>
            <person name="Maymon M."/>
            <person name="Elazar M."/>
            <person name="Youssef S.A."/>
            <person name="El-Shabrawy E.S.M."/>
            <person name="Shalaby A.B.A."/>
            <person name="Houterman P."/>
            <person name="Brock N.L."/>
            <person name="Burkhardt I."/>
            <person name="Tsavkelova E.A."/>
            <person name="Dickschat J.S."/>
            <person name="Galuszka P."/>
            <person name="Gueldener U."/>
            <person name="Tudzynski B."/>
        </authorList>
    </citation>
    <scope>NUCLEOTIDE SEQUENCE [LARGE SCALE GENOMIC DNA]</scope>
    <source>
        <strain evidence="10">ET1</strain>
    </source>
</reference>
<dbReference type="SUPFAM" id="SSF57716">
    <property type="entry name" value="Glucocorticoid receptor-like (DNA-binding domain)"/>
    <property type="match status" value="1"/>
</dbReference>
<feature type="region of interest" description="Disordered" evidence="7">
    <location>
        <begin position="113"/>
        <end position="183"/>
    </location>
</feature>
<feature type="compositionally biased region" description="Polar residues" evidence="7">
    <location>
        <begin position="164"/>
        <end position="174"/>
    </location>
</feature>
<dbReference type="VEuPathDB" id="FungiDB:FPRO_15124"/>
<dbReference type="GO" id="GO:0006355">
    <property type="term" value="P:regulation of DNA-templated transcription"/>
    <property type="evidence" value="ECO:0007669"/>
    <property type="project" value="InterPro"/>
</dbReference>
<dbReference type="GeneID" id="42059981"/>
<dbReference type="SMART" id="SM00401">
    <property type="entry name" value="ZnF_GATA"/>
    <property type="match status" value="1"/>
</dbReference>
<dbReference type="Gene3D" id="3.30.50.10">
    <property type="entry name" value="Erythroid Transcription Factor GATA-1, subunit A"/>
    <property type="match status" value="1"/>
</dbReference>
<keyword evidence="4" id="KW-0805">Transcription regulation</keyword>
<accession>A0A1L7VZ38</accession>
<evidence type="ECO:0000256" key="1">
    <source>
        <dbReference type="ARBA" id="ARBA00022723"/>
    </source>
</evidence>
<evidence type="ECO:0000256" key="3">
    <source>
        <dbReference type="ARBA" id="ARBA00022833"/>
    </source>
</evidence>
<proteinExistence type="predicted"/>
<dbReference type="PANTHER" id="PTHR47172">
    <property type="entry name" value="OS01G0976800 PROTEIN"/>
    <property type="match status" value="1"/>
</dbReference>
<protein>
    <recommendedName>
        <fullName evidence="8">GATA-type domain-containing protein</fullName>
    </recommendedName>
</protein>
<dbReference type="PANTHER" id="PTHR47172:SF24">
    <property type="entry name" value="GATA ZINC FINGER DOMAIN-CONTAINING PROTEIN 14-RELATED"/>
    <property type="match status" value="1"/>
</dbReference>
<dbReference type="InterPro" id="IPR000679">
    <property type="entry name" value="Znf_GATA"/>
</dbReference>
<evidence type="ECO:0000259" key="8">
    <source>
        <dbReference type="PROSITE" id="PS50114"/>
    </source>
</evidence>
<name>A0A1L7VZ38_FUSPR</name>
<keyword evidence="5" id="KW-0804">Transcription</keyword>
<keyword evidence="3" id="KW-0862">Zinc</keyword>
<evidence type="ECO:0000313" key="9">
    <source>
        <dbReference type="EMBL" id="CZR45700.1"/>
    </source>
</evidence>
<sequence length="219" mass="24331">MHDSLKSKTTPSPSPSPLRRLIDTTTQCKRPRCRQQRASRPRAKSFSSFHKGTSKHESSCSQCSDQSPECVGHPLGSVTVFQTSAIASALANETASPPGKFHADAPCYLPRDQESSQRVLHTDKAMSKSQGRGVSHKKPRGQSHPPKHQHHQRQDLRLWKANPAQPSNRACTSCRTEETPRWREGPAGPRTLCNFCGLLYAKRQQKCHDAPSSHCFTSD</sequence>
<dbReference type="InterPro" id="IPR013088">
    <property type="entry name" value="Znf_NHR/GATA"/>
</dbReference>
<evidence type="ECO:0000256" key="5">
    <source>
        <dbReference type="ARBA" id="ARBA00023163"/>
    </source>
</evidence>
<feature type="compositionally biased region" description="Basic residues" evidence="7">
    <location>
        <begin position="29"/>
        <end position="43"/>
    </location>
</feature>
<dbReference type="RefSeq" id="XP_031086234.1">
    <property type="nucleotide sequence ID" value="XM_031220590.1"/>
</dbReference>
<feature type="domain" description="GATA-type" evidence="8">
    <location>
        <begin position="165"/>
        <end position="200"/>
    </location>
</feature>
<evidence type="ECO:0000313" key="10">
    <source>
        <dbReference type="Proteomes" id="UP000183971"/>
    </source>
</evidence>
<feature type="compositionally biased region" description="Basic and acidic residues" evidence="7">
    <location>
        <begin position="113"/>
        <end position="126"/>
    </location>
</feature>
<keyword evidence="2 6" id="KW-0863">Zinc-finger</keyword>
<organism evidence="9 10">
    <name type="scientific">Fusarium proliferatum (strain ET1)</name>
    <name type="common">Orchid endophyte fungus</name>
    <dbReference type="NCBI Taxonomy" id="1227346"/>
    <lineage>
        <taxon>Eukaryota</taxon>
        <taxon>Fungi</taxon>
        <taxon>Dikarya</taxon>
        <taxon>Ascomycota</taxon>
        <taxon>Pezizomycotina</taxon>
        <taxon>Sordariomycetes</taxon>
        <taxon>Hypocreomycetidae</taxon>
        <taxon>Hypocreales</taxon>
        <taxon>Nectriaceae</taxon>
        <taxon>Fusarium</taxon>
        <taxon>Fusarium fujikuroi species complex</taxon>
    </lineage>
</organism>
<feature type="compositionally biased region" description="Basic residues" evidence="7">
    <location>
        <begin position="134"/>
        <end position="151"/>
    </location>
</feature>
<evidence type="ECO:0000256" key="7">
    <source>
        <dbReference type="SAM" id="MobiDB-lite"/>
    </source>
</evidence>
<comment type="caution">
    <text evidence="9">The sequence shown here is derived from an EMBL/GenBank/DDBJ whole genome shotgun (WGS) entry which is preliminary data.</text>
</comment>
<keyword evidence="10" id="KW-1185">Reference proteome</keyword>
<feature type="region of interest" description="Disordered" evidence="7">
    <location>
        <begin position="1"/>
        <end position="68"/>
    </location>
</feature>
<dbReference type="CDD" id="cd00202">
    <property type="entry name" value="ZnF_GATA"/>
    <property type="match status" value="1"/>
</dbReference>
<dbReference type="PROSITE" id="PS50114">
    <property type="entry name" value="GATA_ZN_FINGER_2"/>
    <property type="match status" value="1"/>
</dbReference>
<gene>
    <name evidence="9" type="ORF">FPRO_15124</name>
</gene>
<dbReference type="GO" id="GO:0008270">
    <property type="term" value="F:zinc ion binding"/>
    <property type="evidence" value="ECO:0007669"/>
    <property type="project" value="UniProtKB-KW"/>
</dbReference>